<dbReference type="RefSeq" id="WP_095327783.1">
    <property type="nucleotide sequence ID" value="NZ_NPBS01000013.1"/>
</dbReference>
<name>A0A268S4L5_SHOCL</name>
<dbReference type="EMBL" id="NPBS01000013">
    <property type="protein sequence ID" value="PAF27439.1"/>
    <property type="molecule type" value="Genomic_DNA"/>
</dbReference>
<evidence type="ECO:0000313" key="1">
    <source>
        <dbReference type="EMBL" id="PAF27439.1"/>
    </source>
</evidence>
<organism evidence="1 2">
    <name type="scientific">Shouchella clausii</name>
    <name type="common">Alkalihalobacillus clausii</name>
    <dbReference type="NCBI Taxonomy" id="79880"/>
    <lineage>
        <taxon>Bacteria</taxon>
        <taxon>Bacillati</taxon>
        <taxon>Bacillota</taxon>
        <taxon>Bacilli</taxon>
        <taxon>Bacillales</taxon>
        <taxon>Bacillaceae</taxon>
        <taxon>Shouchella</taxon>
    </lineage>
</organism>
<reference evidence="1 2" key="1">
    <citation type="submission" date="2017-07" db="EMBL/GenBank/DDBJ databases">
        <title>Isolation and whole genome analysis of endospore-forming bacteria from heroin.</title>
        <authorList>
            <person name="Kalinowski J."/>
            <person name="Ahrens B."/>
            <person name="Al-Dilaimi A."/>
            <person name="Winkler A."/>
            <person name="Wibberg D."/>
            <person name="Schleenbecker U."/>
            <person name="Ruckert C."/>
            <person name="Wolfel R."/>
            <person name="Grass G."/>
        </authorList>
    </citation>
    <scope>NUCLEOTIDE SEQUENCE [LARGE SCALE GENOMIC DNA]</scope>
    <source>
        <strain evidence="1 2">7523-2</strain>
    </source>
</reference>
<dbReference type="Proteomes" id="UP000216133">
    <property type="component" value="Unassembled WGS sequence"/>
</dbReference>
<protein>
    <submittedName>
        <fullName evidence="1">Uncharacterized protein</fullName>
    </submittedName>
</protein>
<dbReference type="AlphaFoldDB" id="A0A268S4L5"/>
<gene>
    <name evidence="1" type="ORF">CHH61_03320</name>
</gene>
<accession>A0A268S4L5</accession>
<sequence>MTKVTSFHAKKYPTTKGLKAKLTMENWYMESSDDGVYCNYLSLTSHEHDPEIIWTYSGGLKMTKDQVLDFIECLESRQSKEIDDYTFELYKKDRDLAEKLYGVPTVDQSMRVWSDDDKTYLYFPEWYGSGGTTIILTDNEVYDLVTTIKVLYIDSLDI</sequence>
<evidence type="ECO:0000313" key="2">
    <source>
        <dbReference type="Proteomes" id="UP000216133"/>
    </source>
</evidence>
<proteinExistence type="predicted"/>
<comment type="caution">
    <text evidence="1">The sequence shown here is derived from an EMBL/GenBank/DDBJ whole genome shotgun (WGS) entry which is preliminary data.</text>
</comment>